<organism evidence="7 8">
    <name type="scientific">Spirodela intermedia</name>
    <name type="common">Intermediate duckweed</name>
    <dbReference type="NCBI Taxonomy" id="51605"/>
    <lineage>
        <taxon>Eukaryota</taxon>
        <taxon>Viridiplantae</taxon>
        <taxon>Streptophyta</taxon>
        <taxon>Embryophyta</taxon>
        <taxon>Tracheophyta</taxon>
        <taxon>Spermatophyta</taxon>
        <taxon>Magnoliopsida</taxon>
        <taxon>Liliopsida</taxon>
        <taxon>Araceae</taxon>
        <taxon>Lemnoideae</taxon>
        <taxon>Spirodela</taxon>
    </lineage>
</organism>
<feature type="region of interest" description="Disordered" evidence="6">
    <location>
        <begin position="1"/>
        <end position="75"/>
    </location>
</feature>
<dbReference type="GO" id="GO:0009908">
    <property type="term" value="P:flower development"/>
    <property type="evidence" value="ECO:0007669"/>
    <property type="project" value="UniProtKB-KW"/>
</dbReference>
<comment type="similarity">
    <text evidence="1 4">Belongs to the Frigida family.</text>
</comment>
<evidence type="ECO:0000256" key="3">
    <source>
        <dbReference type="ARBA" id="ARBA00023089"/>
    </source>
</evidence>
<keyword evidence="2 4" id="KW-0221">Differentiation</keyword>
<dbReference type="PANTHER" id="PTHR31791">
    <property type="entry name" value="FRIGIDA-LIKE PROTEIN 3-RELATED"/>
    <property type="match status" value="1"/>
</dbReference>
<feature type="coiled-coil region" evidence="5">
    <location>
        <begin position="510"/>
        <end position="537"/>
    </location>
</feature>
<dbReference type="GO" id="GO:0030154">
    <property type="term" value="P:cell differentiation"/>
    <property type="evidence" value="ECO:0007669"/>
    <property type="project" value="UniProtKB-KW"/>
</dbReference>
<evidence type="ECO:0000256" key="6">
    <source>
        <dbReference type="SAM" id="MobiDB-lite"/>
    </source>
</evidence>
<dbReference type="EMBL" id="LR746274">
    <property type="protein sequence ID" value="CAA7404969.1"/>
    <property type="molecule type" value="Genomic_DNA"/>
</dbReference>
<keyword evidence="5" id="KW-0175">Coiled coil</keyword>
<dbReference type="OrthoDB" id="776053at2759"/>
<evidence type="ECO:0000313" key="8">
    <source>
        <dbReference type="Proteomes" id="UP000663760"/>
    </source>
</evidence>
<dbReference type="Pfam" id="PF07899">
    <property type="entry name" value="Frigida"/>
    <property type="match status" value="1"/>
</dbReference>
<keyword evidence="4" id="KW-0217">Developmental protein</keyword>
<evidence type="ECO:0000256" key="4">
    <source>
        <dbReference type="RuleBase" id="RU364012"/>
    </source>
</evidence>
<evidence type="ECO:0000256" key="1">
    <source>
        <dbReference type="ARBA" id="ARBA00008956"/>
    </source>
</evidence>
<dbReference type="PANTHER" id="PTHR31791:SF49">
    <property type="entry name" value="INACTIVE PROTEIN FRIGIDA"/>
    <property type="match status" value="1"/>
</dbReference>
<proteinExistence type="inferred from homology"/>
<evidence type="ECO:0000256" key="2">
    <source>
        <dbReference type="ARBA" id="ARBA00022782"/>
    </source>
</evidence>
<dbReference type="AlphaFoldDB" id="A0A7I8L4M9"/>
<protein>
    <recommendedName>
        <fullName evidence="4">FRIGIDA-like protein</fullName>
    </recommendedName>
</protein>
<evidence type="ECO:0000256" key="5">
    <source>
        <dbReference type="SAM" id="Coils"/>
    </source>
</evidence>
<keyword evidence="8" id="KW-1185">Reference proteome</keyword>
<evidence type="ECO:0000313" key="7">
    <source>
        <dbReference type="EMBL" id="CAA7404969.1"/>
    </source>
</evidence>
<reference evidence="7" key="1">
    <citation type="submission" date="2020-02" db="EMBL/GenBank/DDBJ databases">
        <authorList>
            <person name="Scholz U."/>
            <person name="Mascher M."/>
            <person name="Fiebig A."/>
        </authorList>
    </citation>
    <scope>NUCLEOTIDE SEQUENCE</scope>
</reference>
<dbReference type="InterPro" id="IPR012474">
    <property type="entry name" value="Frigida"/>
</dbReference>
<dbReference type="Proteomes" id="UP000663760">
    <property type="component" value="Chromosome 11"/>
</dbReference>
<keyword evidence="3 4" id="KW-0287">Flowering</keyword>
<accession>A0A7I8L4M9</accession>
<gene>
    <name evidence="7" type="ORF">SI8410_11015647</name>
</gene>
<sequence length="672" mass="72556">MPPRKKGASVASAAAKRRQTLSAKRAVAKRLQGSQETPDDEQAGETSAAVPVECGDLASETGEDATTSREEAPWSVKMEAEEDLHAADVSGPSLEGRYNEAAAAENGEEAAVLDGEDGLPSSTAAATATLPLAPNSLLAISRGVDDLRGLSTALSSFTNCWDDLCNYLGYIQAAMDALARGLDAHSVRPASSVGELYPVGEKFEIETEKKKGETWENTNSVVDLKSICERMLGRNLRRYVVAHLSEVDRLREEVPKALQLSPDPAKLVLSCMGRFYLQGSRAYGDPNSPMVGVRRACILVLEFFLLSGCACSNAVHLLSSSSRASMADSERLQAAEGSEPSISVREEAKVAAIAWKNRLLAEGGVTLASAVDALGLALFVASFGIPSEFDSEIIYDLFRMCNMKKKADILLRSGIVVEKLPDIVQDLVQKEKYIAAADLVCGFGLQEKHLPLDLISSFLIKTNTDANEERREGQSSMRSLRETTANQLAAYKSVVKCLEEHKLDASSLANFRIEGNISKLERELVKLEKKLREKMVKRKAEGLEQVGEMKATPQMMKRQFLAPVELPPNRAPTLPQDHGMGLPIMPSDLYDGFSNRGVDTTFGSTAGFYSGGGGGGYSSIGGGNGIQSYHQRWYPGGASGDNHLGHDQKQRSVESHGWIPPLALLISFDVVD</sequence>
<name>A0A7I8L4M9_SPIIN</name>